<dbReference type="PIRSF" id="PIRSF028977">
    <property type="entry name" value="Nucleolar_complex_p3"/>
    <property type="match status" value="1"/>
</dbReference>
<dbReference type="InterPro" id="IPR016903">
    <property type="entry name" value="Nucleolar_cplx-assoc_3"/>
</dbReference>
<keyword evidence="4" id="KW-0539">Nucleus</keyword>
<feature type="region of interest" description="Disordered" evidence="6">
    <location>
        <begin position="108"/>
        <end position="183"/>
    </location>
</feature>
<evidence type="ECO:0000256" key="1">
    <source>
        <dbReference type="ARBA" id="ARBA00004604"/>
    </source>
</evidence>
<evidence type="ECO:0000313" key="9">
    <source>
        <dbReference type="EMBL" id="KIM49153.1"/>
    </source>
</evidence>
<protein>
    <recommendedName>
        <fullName evidence="5">Nucleolar complex-associated protein 3</fullName>
    </recommendedName>
</protein>
<dbReference type="Pfam" id="PF07540">
    <property type="entry name" value="NOC3p"/>
    <property type="match status" value="1"/>
</dbReference>
<sequence length="805" mass="90770">MWREYGAGNFLISRSLNAIIRIASSKKRKLNNGTIQKNANGKPSYKAKDVKKDKAADRGTIPIPSANDDDVDVSDQDLAVLAEFGDAANFLNKLDRLFRRSKKETNRLHDLTKPVRQTTVHDDLPPLNSDDEDSWDSNIDDDDLDSSDDEGSQGEMSDASDDSNEEMPYETIPRIQSTTVKTPDEIQRLPIKLANGKIQETGVKTMISRPPPSEEEPEDDSESEAEEEPQRVEDVSTGARFGRPAVVDVLQTKSRKHRVEMAKEQIAGICQDILADPENGLGLLRRLHSFSLPTLTTPTHPEPVPNDPIIRKLSILSQLAIFKDIIPGYRIRSLTETEKAEKVSQMVARTRDWEQGLVTVYQTYLRLLENELKTHGELADIGLHCMCTLLTEVTHFNFRVNLMTCVVTRLSKKSWDESSELCSKTLIDVFRGDLTGEASLEIVRLINRMIKERHFKVHPNVLACLLQLRLRTELGVRASSTHADKPEANKGKKPKGKKPEPVHLSKKAKKALKEQKEIDKELREAGAEVDKEERKTVAIAQIQQTETLKLLFALYFRILKNTVPTPLLPSALSGISKFAHLVNIDFFKDLMKVLKDLISIEEEEEEDASEEGDRVSRGPLPTFQGVLRKLMCIVTAFELLSGQGEALNMDLNEFITSLYAMLLPLSFAIEIDARPLPNSTTSILDILFRALNLIFSPRTSGTTASPWRSAAFSKRLLTVSLHWPTPAVLRSLEFVRGLVAKDPKLEGMLATEDRIFNGVYRADVDDPQLCHPFESSFWELHALYRQHWDPRVRMEAEKLLNYKSV</sequence>
<proteinExistence type="inferred from homology"/>
<comment type="function">
    <text evidence="5">Required for synthesis of 60S ribosomal subunits and the transport of pre-ribosomes from the nucleoplasm to the cytoplasm.</text>
</comment>
<evidence type="ECO:0000256" key="2">
    <source>
        <dbReference type="ARBA" id="ARBA00007797"/>
    </source>
</evidence>
<dbReference type="PANTHER" id="PTHR14428:SF5">
    <property type="entry name" value="NUCLEOLAR COMPLEX PROTEIN 3 HOMOLOG"/>
    <property type="match status" value="1"/>
</dbReference>
<dbReference type="GO" id="GO:0005730">
    <property type="term" value="C:nucleolus"/>
    <property type="evidence" value="ECO:0007669"/>
    <property type="project" value="UniProtKB-SubCell"/>
</dbReference>
<evidence type="ECO:0000256" key="3">
    <source>
        <dbReference type="ARBA" id="ARBA00023054"/>
    </source>
</evidence>
<keyword evidence="3" id="KW-0175">Coiled coil</keyword>
<name>A0A0C2YHF1_HEBCY</name>
<comment type="similarity">
    <text evidence="2 5">Belongs to the CBF/MAK21 family.</text>
</comment>
<reference evidence="10" key="2">
    <citation type="submission" date="2015-01" db="EMBL/GenBank/DDBJ databases">
        <title>Evolutionary Origins and Diversification of the Mycorrhizal Mutualists.</title>
        <authorList>
            <consortium name="DOE Joint Genome Institute"/>
            <consortium name="Mycorrhizal Genomics Consortium"/>
            <person name="Kohler A."/>
            <person name="Kuo A."/>
            <person name="Nagy L.G."/>
            <person name="Floudas D."/>
            <person name="Copeland A."/>
            <person name="Barry K.W."/>
            <person name="Cichocki N."/>
            <person name="Veneault-Fourrey C."/>
            <person name="LaButti K."/>
            <person name="Lindquist E.A."/>
            <person name="Lipzen A."/>
            <person name="Lundell T."/>
            <person name="Morin E."/>
            <person name="Murat C."/>
            <person name="Riley R."/>
            <person name="Ohm R."/>
            <person name="Sun H."/>
            <person name="Tunlid A."/>
            <person name="Henrissat B."/>
            <person name="Grigoriev I.V."/>
            <person name="Hibbett D.S."/>
            <person name="Martin F."/>
        </authorList>
    </citation>
    <scope>NUCLEOTIDE SEQUENCE [LARGE SCALE GENOMIC DNA]</scope>
    <source>
        <strain evidence="10">h7</strain>
    </source>
</reference>
<evidence type="ECO:0000313" key="10">
    <source>
        <dbReference type="Proteomes" id="UP000053424"/>
    </source>
</evidence>
<dbReference type="InterPro" id="IPR005612">
    <property type="entry name" value="CCAAT-binding_factor"/>
</dbReference>
<evidence type="ECO:0000259" key="7">
    <source>
        <dbReference type="Pfam" id="PF03914"/>
    </source>
</evidence>
<feature type="compositionally biased region" description="Basic and acidic residues" evidence="6">
    <location>
        <begin position="108"/>
        <end position="124"/>
    </location>
</feature>
<dbReference type="EMBL" id="KN831768">
    <property type="protein sequence ID" value="KIM49153.1"/>
    <property type="molecule type" value="Genomic_DNA"/>
</dbReference>
<evidence type="ECO:0000256" key="6">
    <source>
        <dbReference type="SAM" id="MobiDB-lite"/>
    </source>
</evidence>
<feature type="domain" description="Nucleolar complex-associated protein 3 N-terminal" evidence="8">
    <location>
        <begin position="262"/>
        <end position="364"/>
    </location>
</feature>
<dbReference type="Pfam" id="PF03914">
    <property type="entry name" value="CBF"/>
    <property type="match status" value="1"/>
</dbReference>
<organism evidence="9 10">
    <name type="scientific">Hebeloma cylindrosporum</name>
    <dbReference type="NCBI Taxonomy" id="76867"/>
    <lineage>
        <taxon>Eukaryota</taxon>
        <taxon>Fungi</taxon>
        <taxon>Dikarya</taxon>
        <taxon>Basidiomycota</taxon>
        <taxon>Agaricomycotina</taxon>
        <taxon>Agaricomycetes</taxon>
        <taxon>Agaricomycetidae</taxon>
        <taxon>Agaricales</taxon>
        <taxon>Agaricineae</taxon>
        <taxon>Hymenogastraceae</taxon>
        <taxon>Hebeloma</taxon>
    </lineage>
</organism>
<evidence type="ECO:0000256" key="4">
    <source>
        <dbReference type="ARBA" id="ARBA00023242"/>
    </source>
</evidence>
<feature type="domain" description="CCAAT-binding factor" evidence="7">
    <location>
        <begin position="630"/>
        <end position="793"/>
    </location>
</feature>
<feature type="region of interest" description="Disordered" evidence="6">
    <location>
        <begin position="200"/>
        <end position="236"/>
    </location>
</feature>
<dbReference type="GO" id="GO:0042254">
    <property type="term" value="P:ribosome biogenesis"/>
    <property type="evidence" value="ECO:0007669"/>
    <property type="project" value="UniProtKB-KW"/>
</dbReference>
<dbReference type="AlphaFoldDB" id="A0A0C2YHF1"/>
<feature type="compositionally biased region" description="Acidic residues" evidence="6">
    <location>
        <begin position="129"/>
        <end position="168"/>
    </location>
</feature>
<dbReference type="STRING" id="686832.A0A0C2YHF1"/>
<gene>
    <name evidence="9" type="ORF">M413DRAFT_6320</name>
</gene>
<dbReference type="GO" id="GO:0003682">
    <property type="term" value="F:chromatin binding"/>
    <property type="evidence" value="ECO:0007669"/>
    <property type="project" value="TreeGrafter"/>
</dbReference>
<evidence type="ECO:0000256" key="5">
    <source>
        <dbReference type="PIRNR" id="PIRNR028977"/>
    </source>
</evidence>
<dbReference type="GO" id="GO:0006270">
    <property type="term" value="P:DNA replication initiation"/>
    <property type="evidence" value="ECO:0007669"/>
    <property type="project" value="TreeGrafter"/>
</dbReference>
<reference evidence="9 10" key="1">
    <citation type="submission" date="2014-04" db="EMBL/GenBank/DDBJ databases">
        <authorList>
            <consortium name="DOE Joint Genome Institute"/>
            <person name="Kuo A."/>
            <person name="Gay G."/>
            <person name="Dore J."/>
            <person name="Kohler A."/>
            <person name="Nagy L.G."/>
            <person name="Floudas D."/>
            <person name="Copeland A."/>
            <person name="Barry K.W."/>
            <person name="Cichocki N."/>
            <person name="Veneault-Fourrey C."/>
            <person name="LaButti K."/>
            <person name="Lindquist E.A."/>
            <person name="Lipzen A."/>
            <person name="Lundell T."/>
            <person name="Morin E."/>
            <person name="Murat C."/>
            <person name="Sun H."/>
            <person name="Tunlid A."/>
            <person name="Henrissat B."/>
            <person name="Grigoriev I.V."/>
            <person name="Hibbett D.S."/>
            <person name="Martin F."/>
            <person name="Nordberg H.P."/>
            <person name="Cantor M.N."/>
            <person name="Hua S.X."/>
        </authorList>
    </citation>
    <scope>NUCLEOTIDE SEQUENCE [LARGE SCALE GENOMIC DNA]</scope>
    <source>
        <strain evidence="10">h7</strain>
    </source>
</reference>
<feature type="region of interest" description="Disordered" evidence="6">
    <location>
        <begin position="31"/>
        <end position="71"/>
    </location>
</feature>
<feature type="region of interest" description="Disordered" evidence="6">
    <location>
        <begin position="477"/>
        <end position="509"/>
    </location>
</feature>
<dbReference type="HOGENOM" id="CLU_012441_0_0_1"/>
<keyword evidence="10" id="KW-1185">Reference proteome</keyword>
<dbReference type="InterPro" id="IPR011501">
    <property type="entry name" value="Noc3_N"/>
</dbReference>
<accession>A0A0C2YHF1</accession>
<feature type="compositionally biased region" description="Basic and acidic residues" evidence="6">
    <location>
        <begin position="46"/>
        <end position="57"/>
    </location>
</feature>
<feature type="compositionally biased region" description="Acidic residues" evidence="6">
    <location>
        <begin position="213"/>
        <end position="227"/>
    </location>
</feature>
<comment type="subcellular location">
    <subcellularLocation>
        <location evidence="1 5">Nucleus</location>
        <location evidence="1 5">Nucleolus</location>
    </subcellularLocation>
</comment>
<dbReference type="Proteomes" id="UP000053424">
    <property type="component" value="Unassembled WGS sequence"/>
</dbReference>
<evidence type="ECO:0000259" key="8">
    <source>
        <dbReference type="Pfam" id="PF07540"/>
    </source>
</evidence>
<feature type="compositionally biased region" description="Polar residues" evidence="6">
    <location>
        <begin position="31"/>
        <end position="41"/>
    </location>
</feature>
<dbReference type="PANTHER" id="PTHR14428">
    <property type="entry name" value="NUCLEOLAR COMPLEX PROTEIN 3"/>
    <property type="match status" value="1"/>
</dbReference>
<dbReference type="OrthoDB" id="10263597at2759"/>
<keyword evidence="5" id="KW-0690">Ribosome biogenesis</keyword>